<dbReference type="Pfam" id="PF13833">
    <property type="entry name" value="EF-hand_8"/>
    <property type="match status" value="1"/>
</dbReference>
<feature type="compositionally biased region" description="Polar residues" evidence="20">
    <location>
        <begin position="163"/>
        <end position="173"/>
    </location>
</feature>
<keyword evidence="22" id="KW-0732">Signal</keyword>
<dbReference type="SUPFAM" id="SSF63380">
    <property type="entry name" value="Riboflavin synthase domain-like"/>
    <property type="match status" value="1"/>
</dbReference>
<reference evidence="25" key="1">
    <citation type="submission" date="2025-08" db="UniProtKB">
        <authorList>
            <consortium name="Ensembl"/>
        </authorList>
    </citation>
    <scope>IDENTIFICATION</scope>
</reference>
<feature type="transmembrane region" description="Helical" evidence="21">
    <location>
        <begin position="1120"/>
        <end position="1139"/>
    </location>
</feature>
<evidence type="ECO:0000256" key="5">
    <source>
        <dbReference type="ARBA" id="ARBA00012698"/>
    </source>
</evidence>
<dbReference type="InterPro" id="IPR018247">
    <property type="entry name" value="EF_Hand_1_Ca_BS"/>
</dbReference>
<dbReference type="Gene3D" id="1.10.640.10">
    <property type="entry name" value="Haem peroxidase domain superfamily, animal type"/>
    <property type="match status" value="2"/>
</dbReference>
<keyword evidence="14 21" id="KW-1133">Transmembrane helix</keyword>
<dbReference type="InterPro" id="IPR013112">
    <property type="entry name" value="FAD-bd_8"/>
</dbReference>
<evidence type="ECO:0000313" key="25">
    <source>
        <dbReference type="Ensembl" id="ENSCANP00000000247.1"/>
    </source>
</evidence>
<dbReference type="GO" id="GO:0042554">
    <property type="term" value="P:superoxide anion generation"/>
    <property type="evidence" value="ECO:0007669"/>
    <property type="project" value="TreeGrafter"/>
</dbReference>
<evidence type="ECO:0000256" key="8">
    <source>
        <dbReference type="ARBA" id="ARBA00022692"/>
    </source>
</evidence>
<evidence type="ECO:0000313" key="26">
    <source>
        <dbReference type="Proteomes" id="UP000233080"/>
    </source>
</evidence>
<dbReference type="FunFam" id="2.40.30.10:FF:000043">
    <property type="entry name" value="dual oxidase 1"/>
    <property type="match status" value="1"/>
</dbReference>
<sequence length="1481" mass="166886">MLRARPETLMLLGALLTGPLDPAGNQDALSLPWEVQRYDGWFNNLRHHERGAVGCRLQRRVPANYADGVYQALQEPQLPNPRRLSDAATRGIAGLPSLHNRTVLGVFFGYHLLSDVVSVETPGCPAEFLNIRIPPGDPVFDPDQRGDVVLPFQRSRWDPKTGRSPSNPRDLTNQVTGWLDGSAIYGSSHSWSDALRSFSGGQLASGPDPAFPRDSQKPRPIQLVPPSPLSAPQNIAVYEWLPSFLRNTPPEYTGYRPFLDPSISPEFVVASEQFFSTMVPPGVYMRNASCHFRKVLNKGFQSSQALRVCNNYWIRENPNLNSTQEVNELLLGMASQISELEDRIVVEDLRDYWPGPGKFSRTDYVASSIQRGRDMGLPSYSQALLAFGLDIPRNWSDLNPNVDPQVLEATAALYNQDLSQLELLPGGLLESHGDPGPLFSAIVLDQFVRLRDGDRYWFENTRNGLFSKKEIEEIRNTTLRDVLVAVINVDPGALQPNVFVWHRGAPCPQPKQLTTNGLPPCAPLTVLDFFEGSSPGFAITIIALCCLPLVSLLLSGVVAYFQGRERKKLQKKGKESVKKEAAKDGVPAMEWPGPKESSSPIIIQLLPDRCLQVLNRRLTVLRVVQLQPLQQVNLILSSNRGCRTLLLKIPKEYDLVLLFSSEEERGAFVQQLRDFCVRWALGLHVAEMSEKELFRKAVTKQQRERILEIFFRHLFAQVLDINQANAGTLPLDSCQKVREALTCELSRAEFAESLGLKPQDTFVEAMFSLADKDGNGYLSFREFLDILVVFMKGSPEDKSRLMFTMYDLDENGFLSKDEFFTMMRSFIEISNNCLSKAQLAEVVESMFRESGFQDKEELTWEDFHFMLRDHDSELRFTQLCVKGGGGGGECIRDIFKQNISCRVSFITRTPGERSHPQGLGPPASGVPELGGPGLKKRFGKKAAVSVPRLYTEALQEKMQRGLLAQRLQQYKRFVENYRRHIVCVAVFSAISVGVFADRAYYYGFASPPSGIAQTTLVGIILSRGTAASVSFMFSYILLTMCRNLITFLRETFLNRYVPFDAAVDFHRWIAMAAVVLAILHSAGHVVNVYIFSVSPLSLLACIFPNVFVNDGSVLGKVSPGTHRAGVLLLLVLAIMYVFASHHFRRRSFRGFWLTHHLYILLYALLIIHGSYALIQLPTFHIYFLVPAIIYGGDKLVSLSRKKVEISVVKAELLPSGVTHLQFQRPQGFEYKSGQWVRIACLALGTTEYHPFTLTSAPHEDTLSLHIRAVGPWTTRLREIYSAPRGNGYAGYPKLYLDGPFGEGHQEWHKFEVSVLVGGGIGVTPFASILKDLVFKSSLGSQMLCKKIYFIWVTRTQRQFEWLADIIREVEENDHQDLVSVHIYITQLAEKFDLRTTMLYICERHFQKVLNRSLFTGLRSITHFGRPPFEPFFNSLQEVHPQVRKIGVFSCGPPGMTKNVEKACQLVNRQDRAHFMHHYENF</sequence>
<dbReference type="SUPFAM" id="SSF52343">
    <property type="entry name" value="Ferredoxin reductase-like, C-terminal NADP-linked domain"/>
    <property type="match status" value="1"/>
</dbReference>
<dbReference type="InterPro" id="IPR050369">
    <property type="entry name" value="RBOH/FRE"/>
</dbReference>
<evidence type="ECO:0000256" key="9">
    <source>
        <dbReference type="ARBA" id="ARBA00022723"/>
    </source>
</evidence>
<dbReference type="GO" id="GO:0042446">
    <property type="term" value="P:hormone biosynthetic process"/>
    <property type="evidence" value="ECO:0007669"/>
    <property type="project" value="UniProtKB-KW"/>
</dbReference>
<evidence type="ECO:0000256" key="21">
    <source>
        <dbReference type="SAM" id="Phobius"/>
    </source>
</evidence>
<dbReference type="STRING" id="336983.ENSCANP00000000247"/>
<comment type="catalytic activity">
    <reaction evidence="19">
        <text>NADPH + O2 + H(+) = H2O2 + NADP(+)</text>
        <dbReference type="Rhea" id="RHEA:11260"/>
        <dbReference type="ChEBI" id="CHEBI:15378"/>
        <dbReference type="ChEBI" id="CHEBI:15379"/>
        <dbReference type="ChEBI" id="CHEBI:16240"/>
        <dbReference type="ChEBI" id="CHEBI:57783"/>
        <dbReference type="ChEBI" id="CHEBI:58349"/>
        <dbReference type="EC" id="1.6.3.1"/>
    </reaction>
</comment>
<dbReference type="InterPro" id="IPR017938">
    <property type="entry name" value="Riboflavin_synthase-like_b-brl"/>
</dbReference>
<keyword evidence="8 21" id="KW-0812">Transmembrane</keyword>
<evidence type="ECO:0000256" key="13">
    <source>
        <dbReference type="ARBA" id="ARBA00022857"/>
    </source>
</evidence>
<evidence type="ECO:0000259" key="24">
    <source>
        <dbReference type="PROSITE" id="PS51384"/>
    </source>
</evidence>
<dbReference type="GO" id="GO:0016174">
    <property type="term" value="F:NAD(P)H oxidase H2O2-forming activity"/>
    <property type="evidence" value="ECO:0007669"/>
    <property type="project" value="UniProtKB-EC"/>
</dbReference>
<dbReference type="InterPro" id="IPR039261">
    <property type="entry name" value="FNR_nucleotide-bd"/>
</dbReference>
<accession>A0A2K5H7G1</accession>
<comment type="pathway">
    <text evidence="3">Hormone biosynthesis; thyroid hormone biosynthesis.</text>
</comment>
<dbReference type="SMART" id="SM00054">
    <property type="entry name" value="EFh"/>
    <property type="match status" value="2"/>
</dbReference>
<dbReference type="FunFam" id="1.10.238.10:FF:000095">
    <property type="entry name" value="dual oxidase 2"/>
    <property type="match status" value="1"/>
</dbReference>
<dbReference type="Pfam" id="PF01794">
    <property type="entry name" value="Ferric_reduct"/>
    <property type="match status" value="1"/>
</dbReference>
<evidence type="ECO:0000256" key="16">
    <source>
        <dbReference type="ARBA" id="ARBA00023136"/>
    </source>
</evidence>
<dbReference type="InterPro" id="IPR019791">
    <property type="entry name" value="Haem_peroxidase_animal"/>
</dbReference>
<dbReference type="GO" id="GO:0016175">
    <property type="term" value="F:superoxide-generating NAD(P)H oxidase activity"/>
    <property type="evidence" value="ECO:0007669"/>
    <property type="project" value="TreeGrafter"/>
</dbReference>
<comment type="function">
    <text evidence="1">Generates hydrogen peroxide which is required for the activity of thyroid peroxidase/TPO and lactoperoxidase/LPO. Plays a role in thyroid hormones synthesis and lactoperoxidase-mediated antimicrobial defense at the surface of mucosa. May have its own peroxidase activity through its N-terminal peroxidase-like domain.</text>
</comment>
<dbReference type="Pfam" id="PF08022">
    <property type="entry name" value="FAD_binding_8"/>
    <property type="match status" value="1"/>
</dbReference>
<dbReference type="InterPro" id="IPR011992">
    <property type="entry name" value="EF-hand-dom_pair"/>
</dbReference>
<dbReference type="GO" id="GO:0020037">
    <property type="term" value="F:heme binding"/>
    <property type="evidence" value="ECO:0007669"/>
    <property type="project" value="InterPro"/>
</dbReference>
<feature type="transmembrane region" description="Helical" evidence="21">
    <location>
        <begin position="1151"/>
        <end position="1173"/>
    </location>
</feature>
<dbReference type="CDD" id="cd06186">
    <property type="entry name" value="NOX_Duox_like_FAD_NADP"/>
    <property type="match status" value="1"/>
</dbReference>
<dbReference type="SFLD" id="SFLDG01169">
    <property type="entry name" value="NADPH_oxidase_subgroup_(NOX)"/>
    <property type="match status" value="1"/>
</dbReference>
<dbReference type="GO" id="GO:0005509">
    <property type="term" value="F:calcium ion binding"/>
    <property type="evidence" value="ECO:0007669"/>
    <property type="project" value="InterPro"/>
</dbReference>
<keyword evidence="7" id="KW-0285">Flavoprotein</keyword>
<dbReference type="PROSITE" id="PS50292">
    <property type="entry name" value="PEROXIDASE_3"/>
    <property type="match status" value="1"/>
</dbReference>
<evidence type="ECO:0000256" key="17">
    <source>
        <dbReference type="ARBA" id="ARBA00023324"/>
    </source>
</evidence>
<organism evidence="25 26">
    <name type="scientific">Colobus angolensis palliatus</name>
    <name type="common">Peters' Angolan colobus</name>
    <dbReference type="NCBI Taxonomy" id="336983"/>
    <lineage>
        <taxon>Eukaryota</taxon>
        <taxon>Metazoa</taxon>
        <taxon>Chordata</taxon>
        <taxon>Craniata</taxon>
        <taxon>Vertebrata</taxon>
        <taxon>Euteleostomi</taxon>
        <taxon>Mammalia</taxon>
        <taxon>Eutheria</taxon>
        <taxon>Euarchontoglires</taxon>
        <taxon>Primates</taxon>
        <taxon>Haplorrhini</taxon>
        <taxon>Catarrhini</taxon>
        <taxon>Cercopithecidae</taxon>
        <taxon>Colobinae</taxon>
        <taxon>Colobus</taxon>
    </lineage>
</organism>
<evidence type="ECO:0000256" key="6">
    <source>
        <dbReference type="ARBA" id="ARBA00022534"/>
    </source>
</evidence>
<keyword evidence="17" id="KW-0376">Hydrogen peroxide</keyword>
<dbReference type="PANTHER" id="PTHR11972:SF67">
    <property type="entry name" value="DUAL OXIDASE 2"/>
    <property type="match status" value="1"/>
</dbReference>
<dbReference type="Gene3D" id="3.40.50.80">
    <property type="entry name" value="Nucleotide-binding domain of ferredoxin-NADP reductase (FNR) module"/>
    <property type="match status" value="1"/>
</dbReference>
<feature type="chain" id="PRO_5014398939" description="NAD(P)H oxidase (H2O2-forming)" evidence="22">
    <location>
        <begin position="23"/>
        <end position="1481"/>
    </location>
</feature>
<keyword evidence="12" id="KW-0106">Calcium</keyword>
<evidence type="ECO:0000256" key="11">
    <source>
        <dbReference type="ARBA" id="ARBA00022827"/>
    </source>
</evidence>
<proteinExistence type="inferred from homology"/>
<dbReference type="InterPro" id="IPR013130">
    <property type="entry name" value="Fe3_Rdtase_TM_dom"/>
</dbReference>
<dbReference type="FunFam" id="1.10.640.10:FF:000028">
    <property type="entry name" value="Dual oxidase 2 variant"/>
    <property type="match status" value="1"/>
</dbReference>
<dbReference type="CDD" id="cd00051">
    <property type="entry name" value="EFh"/>
    <property type="match status" value="2"/>
</dbReference>
<keyword evidence="17" id="KW-0575">Peroxidase</keyword>
<dbReference type="FunFam" id="3.40.50.80:FF:000006">
    <property type="entry name" value="Dual oxidase 2"/>
    <property type="match status" value="1"/>
</dbReference>
<keyword evidence="26" id="KW-1185">Reference proteome</keyword>
<dbReference type="GO" id="GO:0006979">
    <property type="term" value="P:response to oxidative stress"/>
    <property type="evidence" value="ECO:0007669"/>
    <property type="project" value="InterPro"/>
</dbReference>
<dbReference type="GO" id="GO:0006590">
    <property type="term" value="P:thyroid hormone generation"/>
    <property type="evidence" value="ECO:0007669"/>
    <property type="project" value="UniProtKB-UniPathway"/>
</dbReference>
<evidence type="ECO:0000256" key="12">
    <source>
        <dbReference type="ARBA" id="ARBA00022837"/>
    </source>
</evidence>
<evidence type="ECO:0000256" key="18">
    <source>
        <dbReference type="ARBA" id="ARBA00047455"/>
    </source>
</evidence>
<keyword evidence="11" id="KW-0274">FAD</keyword>
<keyword evidence="16 21" id="KW-0472">Membrane</keyword>
<evidence type="ECO:0000256" key="22">
    <source>
        <dbReference type="SAM" id="SignalP"/>
    </source>
</evidence>
<dbReference type="InterPro" id="IPR010255">
    <property type="entry name" value="Haem_peroxidase_sf"/>
</dbReference>
<comment type="subcellular location">
    <subcellularLocation>
        <location evidence="2">Apical cell membrane</location>
        <topology evidence="2">Multi-pass membrane protein</topology>
    </subcellularLocation>
</comment>
<dbReference type="GO" id="GO:0004601">
    <property type="term" value="F:peroxidase activity"/>
    <property type="evidence" value="ECO:0007669"/>
    <property type="project" value="InterPro"/>
</dbReference>
<feature type="domain" description="FAD-binding FR-type" evidence="24">
    <location>
        <begin position="1200"/>
        <end position="1306"/>
    </location>
</feature>
<evidence type="ECO:0000256" key="2">
    <source>
        <dbReference type="ARBA" id="ARBA00004424"/>
    </source>
</evidence>
<dbReference type="PROSITE" id="PS00018">
    <property type="entry name" value="EF_HAND_1"/>
    <property type="match status" value="2"/>
</dbReference>
<dbReference type="InterPro" id="IPR037120">
    <property type="entry name" value="Haem_peroxidase_sf_animal"/>
</dbReference>
<dbReference type="PROSITE" id="PS51384">
    <property type="entry name" value="FAD_FR"/>
    <property type="match status" value="1"/>
</dbReference>
<comment type="catalytic activity">
    <reaction evidence="18">
        <text>NADH + O2 + H(+) = H2O2 + NAD(+)</text>
        <dbReference type="Rhea" id="RHEA:11264"/>
        <dbReference type="ChEBI" id="CHEBI:15378"/>
        <dbReference type="ChEBI" id="CHEBI:15379"/>
        <dbReference type="ChEBI" id="CHEBI:16240"/>
        <dbReference type="ChEBI" id="CHEBI:57540"/>
        <dbReference type="ChEBI" id="CHEBI:57945"/>
        <dbReference type="EC" id="1.6.3.1"/>
    </reaction>
</comment>
<reference evidence="25" key="2">
    <citation type="submission" date="2025-09" db="UniProtKB">
        <authorList>
            <consortium name="Ensembl"/>
        </authorList>
    </citation>
    <scope>IDENTIFICATION</scope>
</reference>
<evidence type="ECO:0000259" key="23">
    <source>
        <dbReference type="PROSITE" id="PS50222"/>
    </source>
</evidence>
<dbReference type="EC" id="1.6.3.1" evidence="5"/>
<feature type="domain" description="EF-hand" evidence="23">
    <location>
        <begin position="758"/>
        <end position="793"/>
    </location>
</feature>
<dbReference type="InterPro" id="IPR013121">
    <property type="entry name" value="Fe_red_NAD-bd_6"/>
</dbReference>
<dbReference type="UniPathway" id="UPA00194"/>
<evidence type="ECO:0000256" key="7">
    <source>
        <dbReference type="ARBA" id="ARBA00022630"/>
    </source>
</evidence>
<evidence type="ECO:0000256" key="4">
    <source>
        <dbReference type="ARBA" id="ARBA00005644"/>
    </source>
</evidence>
<dbReference type="GO" id="GO:0042744">
    <property type="term" value="P:hydrogen peroxide catabolic process"/>
    <property type="evidence" value="ECO:0007669"/>
    <property type="project" value="UniProtKB-KW"/>
</dbReference>
<feature type="transmembrane region" description="Helical" evidence="21">
    <location>
        <begin position="977"/>
        <end position="995"/>
    </location>
</feature>
<keyword evidence="15" id="KW-0560">Oxidoreductase</keyword>
<evidence type="ECO:0000256" key="19">
    <source>
        <dbReference type="ARBA" id="ARBA00048762"/>
    </source>
</evidence>
<dbReference type="GO" id="GO:0043020">
    <property type="term" value="C:NADPH oxidase complex"/>
    <property type="evidence" value="ECO:0007669"/>
    <property type="project" value="TreeGrafter"/>
</dbReference>
<name>A0A2K5H7G1_COLAP</name>
<feature type="transmembrane region" description="Helical" evidence="21">
    <location>
        <begin position="1089"/>
        <end position="1108"/>
    </location>
</feature>
<dbReference type="InterPro" id="IPR017927">
    <property type="entry name" value="FAD-bd_FR_type"/>
</dbReference>
<dbReference type="SFLD" id="SFLDG01168">
    <property type="entry name" value="Ferric_reductase_subgroup_(FRE"/>
    <property type="match status" value="1"/>
</dbReference>
<dbReference type="PROSITE" id="PS50222">
    <property type="entry name" value="EF_HAND_2"/>
    <property type="match status" value="2"/>
</dbReference>
<feature type="domain" description="EF-hand" evidence="23">
    <location>
        <begin position="794"/>
        <end position="829"/>
    </location>
</feature>
<evidence type="ECO:0000256" key="20">
    <source>
        <dbReference type="SAM" id="MobiDB-lite"/>
    </source>
</evidence>
<dbReference type="Gene3D" id="1.10.238.10">
    <property type="entry name" value="EF-hand"/>
    <property type="match status" value="1"/>
</dbReference>
<comment type="similarity">
    <text evidence="4">In the N-terminal section; belongs to the peroxidase family.</text>
</comment>
<dbReference type="Pfam" id="PF03098">
    <property type="entry name" value="An_peroxidase"/>
    <property type="match status" value="2"/>
</dbReference>
<feature type="signal peptide" evidence="22">
    <location>
        <begin position="1"/>
        <end position="22"/>
    </location>
</feature>
<dbReference type="Ensembl" id="ENSCANT00000000976.1">
    <property type="protein sequence ID" value="ENSCANP00000000247.1"/>
    <property type="gene ID" value="ENSCANG00000000254.1"/>
</dbReference>
<keyword evidence="10" id="KW-0677">Repeat</keyword>
<keyword evidence="13" id="KW-0521">NADP</keyword>
<dbReference type="Proteomes" id="UP000233080">
    <property type="component" value="Unassembled WGS sequence"/>
</dbReference>
<feature type="transmembrane region" description="Helical" evidence="21">
    <location>
        <begin position="1028"/>
        <end position="1045"/>
    </location>
</feature>
<dbReference type="SUPFAM" id="SSF48113">
    <property type="entry name" value="Heme-dependent peroxidases"/>
    <property type="match status" value="1"/>
</dbReference>
<dbReference type="SUPFAM" id="SSF47473">
    <property type="entry name" value="EF-hand"/>
    <property type="match status" value="1"/>
</dbReference>
<dbReference type="PRINTS" id="PR00450">
    <property type="entry name" value="RECOVERIN"/>
</dbReference>
<dbReference type="PANTHER" id="PTHR11972">
    <property type="entry name" value="NADPH OXIDASE"/>
    <property type="match status" value="1"/>
</dbReference>
<dbReference type="Pfam" id="PF08030">
    <property type="entry name" value="NAD_binding_6"/>
    <property type="match status" value="1"/>
</dbReference>
<feature type="transmembrane region" description="Helical" evidence="21">
    <location>
        <begin position="537"/>
        <end position="561"/>
    </location>
</feature>
<feature type="region of interest" description="Disordered" evidence="20">
    <location>
        <begin position="153"/>
        <end position="173"/>
    </location>
</feature>
<keyword evidence="6" id="KW-0893">Thyroid hormones biosynthesis</keyword>
<evidence type="ECO:0000256" key="1">
    <source>
        <dbReference type="ARBA" id="ARBA00003796"/>
    </source>
</evidence>
<keyword evidence="9" id="KW-0479">Metal-binding</keyword>
<evidence type="ECO:0000256" key="15">
    <source>
        <dbReference type="ARBA" id="ARBA00023002"/>
    </source>
</evidence>
<dbReference type="Gene3D" id="2.40.30.10">
    <property type="entry name" value="Translation factors"/>
    <property type="match status" value="1"/>
</dbReference>
<dbReference type="GO" id="GO:0006952">
    <property type="term" value="P:defense response"/>
    <property type="evidence" value="ECO:0007669"/>
    <property type="project" value="TreeGrafter"/>
</dbReference>
<evidence type="ECO:0000256" key="14">
    <source>
        <dbReference type="ARBA" id="ARBA00022989"/>
    </source>
</evidence>
<evidence type="ECO:0000256" key="3">
    <source>
        <dbReference type="ARBA" id="ARBA00005197"/>
    </source>
</evidence>
<protein>
    <recommendedName>
        <fullName evidence="5">NAD(P)H oxidase (H2O2-forming)</fullName>
        <ecNumber evidence="5">1.6.3.1</ecNumber>
    </recommendedName>
</protein>
<dbReference type="GO" id="GO:0016324">
    <property type="term" value="C:apical plasma membrane"/>
    <property type="evidence" value="ECO:0007669"/>
    <property type="project" value="UniProtKB-SubCell"/>
</dbReference>
<dbReference type="SFLD" id="SFLDS00052">
    <property type="entry name" value="Ferric_Reductase_Domain"/>
    <property type="match status" value="1"/>
</dbReference>
<dbReference type="InterPro" id="IPR002048">
    <property type="entry name" value="EF_hand_dom"/>
</dbReference>
<dbReference type="Pfam" id="PF00036">
    <property type="entry name" value="EF-hand_1"/>
    <property type="match status" value="1"/>
</dbReference>
<evidence type="ECO:0000256" key="10">
    <source>
        <dbReference type="ARBA" id="ARBA00022737"/>
    </source>
</evidence>